<protein>
    <recommendedName>
        <fullName evidence="4">Lipoprotein</fullName>
    </recommendedName>
</protein>
<feature type="chain" id="PRO_5037940575" description="Lipoprotein" evidence="1">
    <location>
        <begin position="20"/>
        <end position="70"/>
    </location>
</feature>
<evidence type="ECO:0000313" key="3">
    <source>
        <dbReference type="Proteomes" id="UP000631694"/>
    </source>
</evidence>
<name>A0A931I1S8_9HYPH</name>
<comment type="caution">
    <text evidence="2">The sequence shown here is derived from an EMBL/GenBank/DDBJ whole genome shotgun (WGS) entry which is preliminary data.</text>
</comment>
<dbReference type="AlphaFoldDB" id="A0A931I1S8"/>
<keyword evidence="3" id="KW-1185">Reference proteome</keyword>
<evidence type="ECO:0000313" key="2">
    <source>
        <dbReference type="EMBL" id="MBH0237381.1"/>
    </source>
</evidence>
<dbReference type="EMBL" id="JADZLT010000043">
    <property type="protein sequence ID" value="MBH0237381.1"/>
    <property type="molecule type" value="Genomic_DNA"/>
</dbReference>
<sequence>MHPITALLLALTLAGCAVGGGVGTATVSSAPDGSVDVRSSGYRCGVTLPGPPRAAGCAPSAGSTLIRPAD</sequence>
<reference evidence="2" key="1">
    <citation type="submission" date="2020-12" db="EMBL/GenBank/DDBJ databases">
        <title>Methylobrevis albus sp. nov., isolated from fresh water lack sediment.</title>
        <authorList>
            <person name="Zou Q."/>
        </authorList>
    </citation>
    <scope>NUCLEOTIDE SEQUENCE</scope>
    <source>
        <strain evidence="2">L22</strain>
    </source>
</reference>
<dbReference type="Proteomes" id="UP000631694">
    <property type="component" value="Unassembled WGS sequence"/>
</dbReference>
<evidence type="ECO:0008006" key="4">
    <source>
        <dbReference type="Google" id="ProtNLM"/>
    </source>
</evidence>
<keyword evidence="1" id="KW-0732">Signal</keyword>
<feature type="signal peptide" evidence="1">
    <location>
        <begin position="1"/>
        <end position="19"/>
    </location>
</feature>
<organism evidence="2 3">
    <name type="scientific">Methylobrevis albus</name>
    <dbReference type="NCBI Taxonomy" id="2793297"/>
    <lineage>
        <taxon>Bacteria</taxon>
        <taxon>Pseudomonadati</taxon>
        <taxon>Pseudomonadota</taxon>
        <taxon>Alphaproteobacteria</taxon>
        <taxon>Hyphomicrobiales</taxon>
        <taxon>Pleomorphomonadaceae</taxon>
        <taxon>Methylobrevis</taxon>
    </lineage>
</organism>
<gene>
    <name evidence="2" type="ORF">I5731_06070</name>
</gene>
<dbReference type="RefSeq" id="WP_197310481.1">
    <property type="nucleotide sequence ID" value="NZ_JADZLT010000043.1"/>
</dbReference>
<proteinExistence type="predicted"/>
<accession>A0A931I1S8</accession>
<evidence type="ECO:0000256" key="1">
    <source>
        <dbReference type="SAM" id="SignalP"/>
    </source>
</evidence>